<dbReference type="InterPro" id="IPR038731">
    <property type="entry name" value="RgtA/B/C-like"/>
</dbReference>
<evidence type="ECO:0000256" key="1">
    <source>
        <dbReference type="ARBA" id="ARBA00004651"/>
    </source>
</evidence>
<name>A0ABR8JDH2_9BACT</name>
<evidence type="ECO:0000256" key="4">
    <source>
        <dbReference type="ARBA" id="ARBA00022679"/>
    </source>
</evidence>
<keyword evidence="7 8" id="KW-0472">Membrane</keyword>
<evidence type="ECO:0000313" key="11">
    <source>
        <dbReference type="Proteomes" id="UP000642468"/>
    </source>
</evidence>
<dbReference type="Proteomes" id="UP000642468">
    <property type="component" value="Unassembled WGS sequence"/>
</dbReference>
<keyword evidence="6 8" id="KW-1133">Transmembrane helix</keyword>
<feature type="transmembrane region" description="Helical" evidence="8">
    <location>
        <begin position="295"/>
        <end position="317"/>
    </location>
</feature>
<dbReference type="PANTHER" id="PTHR33908:SF11">
    <property type="entry name" value="MEMBRANE PROTEIN"/>
    <property type="match status" value="1"/>
</dbReference>
<gene>
    <name evidence="10" type="ORF">IC231_00880</name>
</gene>
<dbReference type="RefSeq" id="WP_190782742.1">
    <property type="nucleotide sequence ID" value="NZ_JACWZZ010000001.1"/>
</dbReference>
<keyword evidence="11" id="KW-1185">Reference proteome</keyword>
<evidence type="ECO:0000256" key="5">
    <source>
        <dbReference type="ARBA" id="ARBA00022692"/>
    </source>
</evidence>
<evidence type="ECO:0000259" key="9">
    <source>
        <dbReference type="Pfam" id="PF13231"/>
    </source>
</evidence>
<feature type="transmembrane region" description="Helical" evidence="8">
    <location>
        <begin position="7"/>
        <end position="27"/>
    </location>
</feature>
<organism evidence="10 11">
    <name type="scientific">Hymenobacter duratus</name>
    <dbReference type="NCBI Taxonomy" id="2771356"/>
    <lineage>
        <taxon>Bacteria</taxon>
        <taxon>Pseudomonadati</taxon>
        <taxon>Bacteroidota</taxon>
        <taxon>Cytophagia</taxon>
        <taxon>Cytophagales</taxon>
        <taxon>Hymenobacteraceae</taxon>
        <taxon>Hymenobacter</taxon>
    </lineage>
</organism>
<evidence type="ECO:0000256" key="3">
    <source>
        <dbReference type="ARBA" id="ARBA00022676"/>
    </source>
</evidence>
<evidence type="ECO:0000313" key="10">
    <source>
        <dbReference type="EMBL" id="MBD2713581.1"/>
    </source>
</evidence>
<reference evidence="10 11" key="1">
    <citation type="submission" date="2020-09" db="EMBL/GenBank/DDBJ databases">
        <authorList>
            <person name="Kim M.K."/>
        </authorList>
    </citation>
    <scope>NUCLEOTIDE SEQUENCE [LARGE SCALE GENOMIC DNA]</scope>
    <source>
        <strain evidence="10 11">BT646</strain>
    </source>
</reference>
<feature type="transmembrane region" description="Helical" evidence="8">
    <location>
        <begin position="103"/>
        <end position="122"/>
    </location>
</feature>
<feature type="transmembrane region" description="Helical" evidence="8">
    <location>
        <begin position="134"/>
        <end position="153"/>
    </location>
</feature>
<feature type="transmembrane region" description="Helical" evidence="8">
    <location>
        <begin position="363"/>
        <end position="383"/>
    </location>
</feature>
<dbReference type="EMBL" id="JACWZZ010000001">
    <property type="protein sequence ID" value="MBD2713581.1"/>
    <property type="molecule type" value="Genomic_DNA"/>
</dbReference>
<sequence>MRVNNTWQLWLVRAFFGLLLLTGLLLFRDYGVSVDEPVSHEDGAVSGKYVAEKLVAGFGQDDPTVSVITPLFRHRDYDKGVVFELPVAGLGRLLTHGNSTHYFLMRHLLIFLVFVGGVWALYRLTWLRFEHRMVGLLAAALLVLSPRMFAEAFFNGKDIVFMALFTLAMYTLARLFERPTLGRACLHGIATAAAIGVRMPGVILVAFTISSLCLLACFPGPSDSVPRRRLWKSAAVYLAVTALAVIVFWPYLWEDPLVRFAQVYSRVSHYNWGYTNLYFGQFVAADQLPWHYIPVWLFITTPLPYSLAALLGLGYSLGRLLRHPLAGLRTLAGRLDLLFAGWLGGPVLMVIVLRSTLYDGWRHLYFVYPALLLLAVQGLLVLFRAVAERGRAYWLAGSVLVVAGLETARTAVRMAQLHPYEHLYFSFLPARVVEQQFERDYWGLAFRQGLEWVMAHDSAPQVTVASDVPDIVYANAFLLPAPEQTRLRRVPARSAATSRYFIANYRWHPQPYPDSLGPEVYTVRAGGVKILSVFRRP</sequence>
<evidence type="ECO:0000256" key="7">
    <source>
        <dbReference type="ARBA" id="ARBA00023136"/>
    </source>
</evidence>
<evidence type="ECO:0000256" key="2">
    <source>
        <dbReference type="ARBA" id="ARBA00022475"/>
    </source>
</evidence>
<feature type="transmembrane region" description="Helical" evidence="8">
    <location>
        <begin position="203"/>
        <end position="222"/>
    </location>
</feature>
<dbReference type="PANTHER" id="PTHR33908">
    <property type="entry name" value="MANNOSYLTRANSFERASE YKCB-RELATED"/>
    <property type="match status" value="1"/>
</dbReference>
<dbReference type="Pfam" id="PF13231">
    <property type="entry name" value="PMT_2"/>
    <property type="match status" value="1"/>
</dbReference>
<keyword evidence="3" id="KW-0328">Glycosyltransferase</keyword>
<dbReference type="InterPro" id="IPR050297">
    <property type="entry name" value="LipidA_mod_glycosyltrf_83"/>
</dbReference>
<comment type="subcellular location">
    <subcellularLocation>
        <location evidence="1">Cell membrane</location>
        <topology evidence="1">Multi-pass membrane protein</topology>
    </subcellularLocation>
</comment>
<feature type="transmembrane region" description="Helical" evidence="8">
    <location>
        <begin position="234"/>
        <end position="253"/>
    </location>
</feature>
<feature type="transmembrane region" description="Helical" evidence="8">
    <location>
        <begin position="337"/>
        <end position="357"/>
    </location>
</feature>
<feature type="transmembrane region" description="Helical" evidence="8">
    <location>
        <begin position="159"/>
        <end position="176"/>
    </location>
</feature>
<keyword evidence="5 8" id="KW-0812">Transmembrane</keyword>
<keyword evidence="4" id="KW-0808">Transferase</keyword>
<evidence type="ECO:0000256" key="6">
    <source>
        <dbReference type="ARBA" id="ARBA00022989"/>
    </source>
</evidence>
<evidence type="ECO:0000256" key="8">
    <source>
        <dbReference type="SAM" id="Phobius"/>
    </source>
</evidence>
<protein>
    <submittedName>
        <fullName evidence="10">Glycosyltransferase family 39 protein</fullName>
    </submittedName>
</protein>
<accession>A0ABR8JDH2</accession>
<comment type="caution">
    <text evidence="10">The sequence shown here is derived from an EMBL/GenBank/DDBJ whole genome shotgun (WGS) entry which is preliminary data.</text>
</comment>
<keyword evidence="2" id="KW-1003">Cell membrane</keyword>
<proteinExistence type="predicted"/>
<feature type="domain" description="Glycosyltransferase RgtA/B/C/D-like" evidence="9">
    <location>
        <begin position="110"/>
        <end position="252"/>
    </location>
</feature>